<proteinExistence type="predicted"/>
<accession>A0A3L9Y3E4</accession>
<sequence length="130" mass="14576">MELASRSKLAEQSDQPLNLWVEHVMPQSWGDDWPYEDGSTGRPSDDDGKAIARNAILHTLGNLTLLTGGLNISSGNKGFDEKKVKFAEHTGLFLNKWFTGKTRWTENEIRERGERFADLAVSRWVGLDGS</sequence>
<reference evidence="2 3" key="1">
    <citation type="submission" date="2018-10" db="EMBL/GenBank/DDBJ databases">
        <authorList>
            <person name="Jung H.S."/>
            <person name="Jeon C.O."/>
        </authorList>
    </citation>
    <scope>NUCLEOTIDE SEQUENCE [LARGE SCALE GENOMIC DNA]</scope>
    <source>
        <strain evidence="2 3">MA-7-27</strain>
    </source>
</reference>
<keyword evidence="2" id="KW-0255">Endonuclease</keyword>
<dbReference type="PANTHER" id="PTHR35149:SF2">
    <property type="entry name" value="DUF262 DOMAIN-CONTAINING PROTEIN"/>
    <property type="match status" value="1"/>
</dbReference>
<evidence type="ECO:0000259" key="1">
    <source>
        <dbReference type="Pfam" id="PF07510"/>
    </source>
</evidence>
<organism evidence="2 3">
    <name type="scientific">Rhodophyticola porphyridii</name>
    <dbReference type="NCBI Taxonomy" id="1852017"/>
    <lineage>
        <taxon>Bacteria</taxon>
        <taxon>Pseudomonadati</taxon>
        <taxon>Pseudomonadota</taxon>
        <taxon>Alphaproteobacteria</taxon>
        <taxon>Rhodobacterales</taxon>
        <taxon>Roseobacteraceae</taxon>
        <taxon>Rhodophyticola</taxon>
    </lineage>
</organism>
<dbReference type="EMBL" id="RCNT01000006">
    <property type="protein sequence ID" value="RMA41828.1"/>
    <property type="molecule type" value="Genomic_DNA"/>
</dbReference>
<gene>
    <name evidence="2" type="ORF">D9R08_13315</name>
</gene>
<protein>
    <submittedName>
        <fullName evidence="2">HNH endonuclease</fullName>
    </submittedName>
</protein>
<keyword evidence="2" id="KW-0378">Hydrolase</keyword>
<dbReference type="Proteomes" id="UP000281343">
    <property type="component" value="Unassembled WGS sequence"/>
</dbReference>
<dbReference type="PANTHER" id="PTHR35149">
    <property type="entry name" value="SLL5132 PROTEIN"/>
    <property type="match status" value="1"/>
</dbReference>
<dbReference type="InterPro" id="IPR011089">
    <property type="entry name" value="GmrSD_C"/>
</dbReference>
<dbReference type="GO" id="GO:0004519">
    <property type="term" value="F:endonuclease activity"/>
    <property type="evidence" value="ECO:0007669"/>
    <property type="project" value="UniProtKB-KW"/>
</dbReference>
<evidence type="ECO:0000313" key="2">
    <source>
        <dbReference type="EMBL" id="RMA41828.1"/>
    </source>
</evidence>
<dbReference type="RefSeq" id="WP_121898540.1">
    <property type="nucleotide sequence ID" value="NZ_RCNT01000006.1"/>
</dbReference>
<dbReference type="OrthoDB" id="9798761at2"/>
<feature type="domain" description="GmrSD restriction endonucleases C-terminal" evidence="1">
    <location>
        <begin position="10"/>
        <end position="118"/>
    </location>
</feature>
<name>A0A3L9Y3E4_9RHOB</name>
<keyword evidence="3" id="KW-1185">Reference proteome</keyword>
<comment type="caution">
    <text evidence="2">The sequence shown here is derived from an EMBL/GenBank/DDBJ whole genome shotgun (WGS) entry which is preliminary data.</text>
</comment>
<keyword evidence="2" id="KW-0540">Nuclease</keyword>
<dbReference type="AlphaFoldDB" id="A0A3L9Y3E4"/>
<dbReference type="Pfam" id="PF07510">
    <property type="entry name" value="GmrSD_C"/>
    <property type="match status" value="1"/>
</dbReference>
<evidence type="ECO:0000313" key="3">
    <source>
        <dbReference type="Proteomes" id="UP000281343"/>
    </source>
</evidence>